<dbReference type="PANTHER" id="PTHR24209">
    <property type="entry name" value="PROTEIN DA1-RELATED 2"/>
    <property type="match status" value="1"/>
</dbReference>
<dbReference type="SUPFAM" id="SSF52540">
    <property type="entry name" value="P-loop containing nucleoside triphosphate hydrolases"/>
    <property type="match status" value="1"/>
</dbReference>
<dbReference type="SMART" id="SM00132">
    <property type="entry name" value="LIM"/>
    <property type="match status" value="1"/>
</dbReference>
<keyword evidence="8" id="KW-1185">Reference proteome</keyword>
<dbReference type="EMBL" id="JBANAX010000253">
    <property type="protein sequence ID" value="KAL1217010.1"/>
    <property type="molecule type" value="Genomic_DNA"/>
</dbReference>
<dbReference type="InterPro" id="IPR045218">
    <property type="entry name" value="DA1-like"/>
</dbReference>
<dbReference type="InterPro" id="IPR027417">
    <property type="entry name" value="P-loop_NTPase"/>
</dbReference>
<dbReference type="Pfam" id="PF05659">
    <property type="entry name" value="RPW8"/>
    <property type="match status" value="1"/>
</dbReference>
<evidence type="ECO:0000256" key="3">
    <source>
        <dbReference type="PROSITE-ProRule" id="PRU00125"/>
    </source>
</evidence>
<dbReference type="PANTHER" id="PTHR24209:SF28">
    <property type="entry name" value="PROTEIN DA1-RELATED 4-RELATED"/>
    <property type="match status" value="1"/>
</dbReference>
<evidence type="ECO:0000256" key="2">
    <source>
        <dbReference type="ARBA" id="ARBA00022833"/>
    </source>
</evidence>
<dbReference type="Pfam" id="PF12315">
    <property type="entry name" value="DA1-like"/>
    <property type="match status" value="1"/>
</dbReference>
<dbReference type="InterPro" id="IPR001781">
    <property type="entry name" value="Znf_LIM"/>
</dbReference>
<keyword evidence="3" id="KW-0440">LIM domain</keyword>
<dbReference type="PROSITE" id="PS50023">
    <property type="entry name" value="LIM_DOMAIN_2"/>
    <property type="match status" value="1"/>
</dbReference>
<dbReference type="GO" id="GO:0046872">
    <property type="term" value="F:metal ion binding"/>
    <property type="evidence" value="ECO:0007669"/>
    <property type="project" value="UniProtKB-KW"/>
</dbReference>
<evidence type="ECO:0000313" key="8">
    <source>
        <dbReference type="Proteomes" id="UP001558713"/>
    </source>
</evidence>
<comment type="caution">
    <text evidence="6">The sequence shown here is derived from an EMBL/GenBank/DDBJ whole genome shotgun (WGS) entry which is preliminary data.</text>
</comment>
<keyword evidence="1 3" id="KW-0479">Metal-binding</keyword>
<dbReference type="Gene3D" id="2.10.110.10">
    <property type="entry name" value="Cysteine Rich Protein"/>
    <property type="match status" value="1"/>
</dbReference>
<dbReference type="SUPFAM" id="SSF57716">
    <property type="entry name" value="Glucocorticoid receptor-like (DNA-binding domain)"/>
    <property type="match status" value="1"/>
</dbReference>
<dbReference type="InterPro" id="IPR008808">
    <property type="entry name" value="Powdery_mildew-R_dom"/>
</dbReference>
<evidence type="ECO:0000256" key="1">
    <source>
        <dbReference type="ARBA" id="ARBA00022723"/>
    </source>
</evidence>
<keyword evidence="2 3" id="KW-0862">Zinc</keyword>
<dbReference type="InterPro" id="IPR036537">
    <property type="entry name" value="Adaptor_Cbl_N_dom_sf"/>
</dbReference>
<dbReference type="AlphaFoldDB" id="A0ABD1APJ3"/>
<feature type="domain" description="RPW8" evidence="5">
    <location>
        <begin position="1"/>
        <end position="155"/>
    </location>
</feature>
<dbReference type="FunFam" id="3.40.50.300:FF:003793">
    <property type="entry name" value="Probable disease resistance protein At5g66900"/>
    <property type="match status" value="1"/>
</dbReference>
<name>A0ABD1APJ3_CARAN</name>
<dbReference type="PROSITE" id="PS51153">
    <property type="entry name" value="RPW8"/>
    <property type="match status" value="1"/>
</dbReference>
<feature type="domain" description="LIM zinc-binding" evidence="4">
    <location>
        <begin position="362"/>
        <end position="431"/>
    </location>
</feature>
<dbReference type="Gene3D" id="1.20.930.20">
    <property type="entry name" value="Adaptor protein Cbl, N-terminal domain"/>
    <property type="match status" value="1"/>
</dbReference>
<dbReference type="CDD" id="cd09396">
    <property type="entry name" value="LIM_DA1"/>
    <property type="match status" value="1"/>
</dbReference>
<organism evidence="6 8">
    <name type="scientific">Cardamine amara subsp. amara</name>
    <dbReference type="NCBI Taxonomy" id="228776"/>
    <lineage>
        <taxon>Eukaryota</taxon>
        <taxon>Viridiplantae</taxon>
        <taxon>Streptophyta</taxon>
        <taxon>Embryophyta</taxon>
        <taxon>Tracheophyta</taxon>
        <taxon>Spermatophyta</taxon>
        <taxon>Magnoliopsida</taxon>
        <taxon>eudicotyledons</taxon>
        <taxon>Gunneridae</taxon>
        <taxon>Pentapetalae</taxon>
        <taxon>rosids</taxon>
        <taxon>malvids</taxon>
        <taxon>Brassicales</taxon>
        <taxon>Brassicaceae</taxon>
        <taxon>Cardamineae</taxon>
        <taxon>Cardamine</taxon>
    </lineage>
</organism>
<dbReference type="InterPro" id="IPR022087">
    <property type="entry name" value="DA1-like_dom"/>
</dbReference>
<accession>A0ABD1APJ3</accession>
<evidence type="ECO:0000259" key="5">
    <source>
        <dbReference type="PROSITE" id="PS51153"/>
    </source>
</evidence>
<dbReference type="Pfam" id="PF00412">
    <property type="entry name" value="LIM"/>
    <property type="match status" value="1"/>
</dbReference>
<dbReference type="Proteomes" id="UP001558713">
    <property type="component" value="Unassembled WGS sequence"/>
</dbReference>
<sequence length="725" mass="82911">MSISDVASLIGGAALGVPFSEIFKLVIEEAKKVKDFKPVSEDLASTMERLVPIFNEIDSMHQGSNSSTGELKALIEMMKRARDMVNKCSDIQWYSIAKKARYTRKIKAINQDFLRFCQTELHLIQYRNQLQSMRLLENMGTQINMNDTGNEFAELFVVPQPETVTIFWLNRPLRELKKMLFEDTVPALVVSAPSACGKTFLVTKLCHDADIKGKFKQIFFITVSKTPNVRLIIQRFLQHTACEAYEFEKNFDARLCIQQLLKQLSGSILLVFDDVCPDHESLIDMFVVQLPDYKIVVTSRFEFPRFGPTYHLEPLIDEDVKNLFLECAPQPNCQSCAKRDDLLGKILKRCDGLSHSKNPPCSICAGCNSMIEHGSSVNVLGVLWHPECFCCDVCLEPIAELLNHVSNSRGRFHESCYRRYCYVCKGKIPSTEEGIKYNEHPIWKEKYCPIHDDDFTAKCCSCERLEPGGTNYVMLDDDRWLCPQCMESSVIMDTYECHSLHLEIREFFEGLFFKIEKEFPLLLVEQQALNQAEKEEKIDCHRAAYTRGICLSEEQIVTSIERAPRIGPNKKLIHMIKETQTVSGSEVTGILIIYGLPRLLTGSILAHEMMHAWLRLNGYRNLNHVLEEGICQVLGHMWLESQTYATFEAYHTTDASKKGEGPVFERKLVEFYKSQIETDESPLFGVGFKKVNQMLISNHYNLKDTLKDIVSASKTIPDSKFKAYT</sequence>
<dbReference type="Pfam" id="PF00931">
    <property type="entry name" value="NB-ARC"/>
    <property type="match status" value="1"/>
</dbReference>
<dbReference type="InterPro" id="IPR002182">
    <property type="entry name" value="NB-ARC"/>
</dbReference>
<evidence type="ECO:0000313" key="6">
    <source>
        <dbReference type="EMBL" id="KAL1208662.1"/>
    </source>
</evidence>
<dbReference type="Gene3D" id="3.40.50.300">
    <property type="entry name" value="P-loop containing nucleotide triphosphate hydrolases"/>
    <property type="match status" value="1"/>
</dbReference>
<evidence type="ECO:0000313" key="7">
    <source>
        <dbReference type="EMBL" id="KAL1217010.1"/>
    </source>
</evidence>
<reference evidence="6 8" key="1">
    <citation type="submission" date="2024-04" db="EMBL/GenBank/DDBJ databases">
        <title>Genome assembly C_amara_ONT_v2.</title>
        <authorList>
            <person name="Yant L."/>
            <person name="Moore C."/>
            <person name="Slenker M."/>
        </authorList>
    </citation>
    <scope>NUCLEOTIDE SEQUENCE [LARGE SCALE GENOMIC DNA]</scope>
    <source>
        <tissue evidence="6">Leaf</tissue>
    </source>
</reference>
<proteinExistence type="predicted"/>
<protein>
    <submittedName>
        <fullName evidence="6">Protein DA1-related 5</fullName>
    </submittedName>
</protein>
<evidence type="ECO:0000259" key="4">
    <source>
        <dbReference type="PROSITE" id="PS50023"/>
    </source>
</evidence>
<gene>
    <name evidence="6" type="ORF">V5N11_000340</name>
    <name evidence="7" type="ORF">V5N11_021364</name>
</gene>
<dbReference type="EMBL" id="JBANAX010000446">
    <property type="protein sequence ID" value="KAL1208662.1"/>
    <property type="molecule type" value="Genomic_DNA"/>
</dbReference>